<feature type="transmembrane region" description="Helical" evidence="1">
    <location>
        <begin position="57"/>
        <end position="79"/>
    </location>
</feature>
<dbReference type="EMBL" id="JAGPYM010000020">
    <property type="protein sequence ID" value="KAH6884606.1"/>
    <property type="molecule type" value="Genomic_DNA"/>
</dbReference>
<keyword evidence="1" id="KW-0472">Membrane</keyword>
<protein>
    <submittedName>
        <fullName evidence="2">Amino acid transporter</fullName>
    </submittedName>
</protein>
<sequence>MLPPLPLHFSILSIFTTFNTLGIIPRVILLIASNYIISIFKYNYPKVYNINNASFKIFGYISYKIFISSSIILGISISFNIVLTYSAYIIVFITIITIFIFIFLSIYTFSYINWIINKPSFTNSILAILALIFFFSSILEFFLIASIITSTYITISIIIYYYYSSYIVLPILGFTSIIIKKVYYKIALSRLGYTISITIITYIITSIIPIFGGLLYSYIYKKVKLVKWYFIVRYTFIIIIRTYKSIISIINLYNIFKEIAI</sequence>
<evidence type="ECO:0000313" key="2">
    <source>
        <dbReference type="EMBL" id="KAH6884606.1"/>
    </source>
</evidence>
<evidence type="ECO:0000256" key="1">
    <source>
        <dbReference type="SAM" id="Phobius"/>
    </source>
</evidence>
<feature type="transmembrane region" description="Helical" evidence="1">
    <location>
        <begin position="124"/>
        <end position="148"/>
    </location>
</feature>
<keyword evidence="3" id="KW-1185">Reference proteome</keyword>
<feature type="transmembrane region" description="Helical" evidence="1">
    <location>
        <begin position="12"/>
        <end position="37"/>
    </location>
</feature>
<name>A0A9P9AIY0_9HYPO</name>
<keyword evidence="1" id="KW-0812">Transmembrane</keyword>
<feature type="transmembrane region" description="Helical" evidence="1">
    <location>
        <begin position="85"/>
        <end position="112"/>
    </location>
</feature>
<keyword evidence="1" id="KW-1133">Transmembrane helix</keyword>
<feature type="transmembrane region" description="Helical" evidence="1">
    <location>
        <begin position="191"/>
        <end position="219"/>
    </location>
</feature>
<feature type="transmembrane region" description="Helical" evidence="1">
    <location>
        <begin position="231"/>
        <end position="256"/>
    </location>
</feature>
<accession>A0A9P9AIY0</accession>
<gene>
    <name evidence="2" type="ORF">B0T10DRAFT_531309</name>
</gene>
<reference evidence="2 3" key="1">
    <citation type="journal article" date="2021" name="Nat. Commun.">
        <title>Genetic determinants of endophytism in the Arabidopsis root mycobiome.</title>
        <authorList>
            <person name="Mesny F."/>
            <person name="Miyauchi S."/>
            <person name="Thiergart T."/>
            <person name="Pickel B."/>
            <person name="Atanasova L."/>
            <person name="Karlsson M."/>
            <person name="Huettel B."/>
            <person name="Barry K.W."/>
            <person name="Haridas S."/>
            <person name="Chen C."/>
            <person name="Bauer D."/>
            <person name="Andreopoulos W."/>
            <person name="Pangilinan J."/>
            <person name="LaButti K."/>
            <person name="Riley R."/>
            <person name="Lipzen A."/>
            <person name="Clum A."/>
            <person name="Drula E."/>
            <person name="Henrissat B."/>
            <person name="Kohler A."/>
            <person name="Grigoriev I.V."/>
            <person name="Martin F.M."/>
            <person name="Hacquard S."/>
        </authorList>
    </citation>
    <scope>NUCLEOTIDE SEQUENCE [LARGE SCALE GENOMIC DNA]</scope>
    <source>
        <strain evidence="2 3">MPI-CAGE-CH-0241</strain>
    </source>
</reference>
<dbReference type="AlphaFoldDB" id="A0A9P9AIY0"/>
<comment type="caution">
    <text evidence="2">The sequence shown here is derived from an EMBL/GenBank/DDBJ whole genome shotgun (WGS) entry which is preliminary data.</text>
</comment>
<feature type="transmembrane region" description="Helical" evidence="1">
    <location>
        <begin position="160"/>
        <end position="179"/>
    </location>
</feature>
<evidence type="ECO:0000313" key="3">
    <source>
        <dbReference type="Proteomes" id="UP000777438"/>
    </source>
</evidence>
<dbReference type="Proteomes" id="UP000777438">
    <property type="component" value="Unassembled WGS sequence"/>
</dbReference>
<proteinExistence type="predicted"/>
<organism evidence="2 3">
    <name type="scientific">Thelonectria olida</name>
    <dbReference type="NCBI Taxonomy" id="1576542"/>
    <lineage>
        <taxon>Eukaryota</taxon>
        <taxon>Fungi</taxon>
        <taxon>Dikarya</taxon>
        <taxon>Ascomycota</taxon>
        <taxon>Pezizomycotina</taxon>
        <taxon>Sordariomycetes</taxon>
        <taxon>Hypocreomycetidae</taxon>
        <taxon>Hypocreales</taxon>
        <taxon>Nectriaceae</taxon>
        <taxon>Thelonectria</taxon>
    </lineage>
</organism>